<evidence type="ECO:0000256" key="1">
    <source>
        <dbReference type="SAM" id="MobiDB-lite"/>
    </source>
</evidence>
<dbReference type="Proteomes" id="UP001152622">
    <property type="component" value="Chromosome 20"/>
</dbReference>
<evidence type="ECO:0000313" key="3">
    <source>
        <dbReference type="Proteomes" id="UP001152622"/>
    </source>
</evidence>
<proteinExistence type="predicted"/>
<feature type="compositionally biased region" description="Polar residues" evidence="1">
    <location>
        <begin position="40"/>
        <end position="54"/>
    </location>
</feature>
<comment type="caution">
    <text evidence="2">The sequence shown here is derived from an EMBL/GenBank/DDBJ whole genome shotgun (WGS) entry which is preliminary data.</text>
</comment>
<dbReference type="AlphaFoldDB" id="A0A9Q1EB63"/>
<evidence type="ECO:0000313" key="2">
    <source>
        <dbReference type="EMBL" id="KAJ8335599.1"/>
    </source>
</evidence>
<reference evidence="2" key="1">
    <citation type="journal article" date="2023" name="Science">
        <title>Genome structures resolve the early diversification of teleost fishes.</title>
        <authorList>
            <person name="Parey E."/>
            <person name="Louis A."/>
            <person name="Montfort J."/>
            <person name="Bouchez O."/>
            <person name="Roques C."/>
            <person name="Iampietro C."/>
            <person name="Lluch J."/>
            <person name="Castinel A."/>
            <person name="Donnadieu C."/>
            <person name="Desvignes T."/>
            <person name="Floi Bucao C."/>
            <person name="Jouanno E."/>
            <person name="Wen M."/>
            <person name="Mejri S."/>
            <person name="Dirks R."/>
            <person name="Jansen H."/>
            <person name="Henkel C."/>
            <person name="Chen W.J."/>
            <person name="Zahm M."/>
            <person name="Cabau C."/>
            <person name="Klopp C."/>
            <person name="Thompson A.W."/>
            <person name="Robinson-Rechavi M."/>
            <person name="Braasch I."/>
            <person name="Lecointre G."/>
            <person name="Bobe J."/>
            <person name="Postlethwait J.H."/>
            <person name="Berthelot C."/>
            <person name="Roest Crollius H."/>
            <person name="Guiguen Y."/>
        </authorList>
    </citation>
    <scope>NUCLEOTIDE SEQUENCE</scope>
    <source>
        <strain evidence="2">WJC10195</strain>
    </source>
</reference>
<name>A0A9Q1EB63_SYNKA</name>
<accession>A0A9Q1EB63</accession>
<organism evidence="2 3">
    <name type="scientific">Synaphobranchus kaupii</name>
    <name type="common">Kaup's arrowtooth eel</name>
    <dbReference type="NCBI Taxonomy" id="118154"/>
    <lineage>
        <taxon>Eukaryota</taxon>
        <taxon>Metazoa</taxon>
        <taxon>Chordata</taxon>
        <taxon>Craniata</taxon>
        <taxon>Vertebrata</taxon>
        <taxon>Euteleostomi</taxon>
        <taxon>Actinopterygii</taxon>
        <taxon>Neopterygii</taxon>
        <taxon>Teleostei</taxon>
        <taxon>Anguilliformes</taxon>
        <taxon>Synaphobranchidae</taxon>
        <taxon>Synaphobranchus</taxon>
    </lineage>
</organism>
<gene>
    <name evidence="2" type="ORF">SKAU_G00389410</name>
</gene>
<dbReference type="EMBL" id="JAINUF010000020">
    <property type="protein sequence ID" value="KAJ8335599.1"/>
    <property type="molecule type" value="Genomic_DNA"/>
</dbReference>
<keyword evidence="3" id="KW-1185">Reference proteome</keyword>
<feature type="region of interest" description="Disordered" evidence="1">
    <location>
        <begin position="18"/>
        <end position="87"/>
    </location>
</feature>
<sequence>MLEVPANVYFCECTDAPATPPGLEQPARSPKYCSAESVPRASNVTDESLGSSRITDPIPVRSTGAHQPTGPIERVTNGGRERRADGRARPACKPLRFILRERALCTRLCLRQHKLPNHQ</sequence>
<protein>
    <submittedName>
        <fullName evidence="2">Uncharacterized protein</fullName>
    </submittedName>
</protein>